<accession>A0ABP6X3C7</accession>
<dbReference type="Gene3D" id="1.10.357.10">
    <property type="entry name" value="Tetracycline Repressor, domain 2"/>
    <property type="match status" value="1"/>
</dbReference>
<dbReference type="SUPFAM" id="SSF48498">
    <property type="entry name" value="Tetracyclin repressor-like, C-terminal domain"/>
    <property type="match status" value="1"/>
</dbReference>
<evidence type="ECO:0000256" key="3">
    <source>
        <dbReference type="ARBA" id="ARBA00023163"/>
    </source>
</evidence>
<dbReference type="InterPro" id="IPR036271">
    <property type="entry name" value="Tet_transcr_reg_TetR-rel_C_sf"/>
</dbReference>
<dbReference type="InterPro" id="IPR050109">
    <property type="entry name" value="HTH-type_TetR-like_transc_reg"/>
</dbReference>
<dbReference type="RefSeq" id="WP_344864033.1">
    <property type="nucleotide sequence ID" value="NZ_BAAAZN010000011.1"/>
</dbReference>
<gene>
    <name evidence="7" type="ORF">GCM10022222_50800</name>
</gene>
<feature type="domain" description="Transcriptional regulator SbtR-like C-terminal" evidence="6">
    <location>
        <begin position="92"/>
        <end position="193"/>
    </location>
</feature>
<sequence length="203" mass="21728">MTVPSRRSGSSGRPLRADAQRNRDALLTTARAAFRAGETGIRVEEIAQRAGVSVGTLYRHFETRESVLAEVYRGAVDELCAAGLARAEQHGPAEALRLFLLELVDHAAESRGMAVTFEAIMATESRVFDDVREAMESTISALLQAGSAEGPLRSDISGRALLRALSAICGTAATPEWYDESRRIAGLLYDGLTASAPGTPRPK</sequence>
<dbReference type="InterPro" id="IPR009057">
    <property type="entry name" value="Homeodomain-like_sf"/>
</dbReference>
<comment type="caution">
    <text evidence="7">The sequence shown here is derived from an EMBL/GenBank/DDBJ whole genome shotgun (WGS) entry which is preliminary data.</text>
</comment>
<feature type="compositionally biased region" description="Low complexity" evidence="4">
    <location>
        <begin position="1"/>
        <end position="14"/>
    </location>
</feature>
<dbReference type="SUPFAM" id="SSF46689">
    <property type="entry name" value="Homeodomain-like"/>
    <property type="match status" value="1"/>
</dbReference>
<keyword evidence="1" id="KW-0805">Transcription regulation</keyword>
<evidence type="ECO:0000313" key="8">
    <source>
        <dbReference type="Proteomes" id="UP001500689"/>
    </source>
</evidence>
<keyword evidence="2" id="KW-0238">DNA-binding</keyword>
<dbReference type="PANTHER" id="PTHR30055:SF234">
    <property type="entry name" value="HTH-TYPE TRANSCRIPTIONAL REGULATOR BETI"/>
    <property type="match status" value="1"/>
</dbReference>
<dbReference type="Proteomes" id="UP001500689">
    <property type="component" value="Unassembled WGS sequence"/>
</dbReference>
<keyword evidence="3" id="KW-0804">Transcription</keyword>
<dbReference type="EMBL" id="BAAAZN010000011">
    <property type="protein sequence ID" value="GAA3560842.1"/>
    <property type="molecule type" value="Genomic_DNA"/>
</dbReference>
<evidence type="ECO:0000256" key="1">
    <source>
        <dbReference type="ARBA" id="ARBA00023015"/>
    </source>
</evidence>
<evidence type="ECO:0000259" key="5">
    <source>
        <dbReference type="Pfam" id="PF00440"/>
    </source>
</evidence>
<keyword evidence="8" id="KW-1185">Reference proteome</keyword>
<dbReference type="PANTHER" id="PTHR30055">
    <property type="entry name" value="HTH-TYPE TRANSCRIPTIONAL REGULATOR RUTR"/>
    <property type="match status" value="1"/>
</dbReference>
<proteinExistence type="predicted"/>
<dbReference type="InterPro" id="IPR049445">
    <property type="entry name" value="TetR_SbtR-like_C"/>
</dbReference>
<evidence type="ECO:0000259" key="6">
    <source>
        <dbReference type="Pfam" id="PF21597"/>
    </source>
</evidence>
<evidence type="ECO:0000256" key="2">
    <source>
        <dbReference type="ARBA" id="ARBA00023125"/>
    </source>
</evidence>
<name>A0ABP6X3C7_9PSEU</name>
<feature type="domain" description="HTH tetR-type" evidence="5">
    <location>
        <begin position="29"/>
        <end position="71"/>
    </location>
</feature>
<dbReference type="Pfam" id="PF00440">
    <property type="entry name" value="TetR_N"/>
    <property type="match status" value="1"/>
</dbReference>
<evidence type="ECO:0000256" key="4">
    <source>
        <dbReference type="SAM" id="MobiDB-lite"/>
    </source>
</evidence>
<feature type="region of interest" description="Disordered" evidence="4">
    <location>
        <begin position="1"/>
        <end position="21"/>
    </location>
</feature>
<reference evidence="8" key="1">
    <citation type="journal article" date="2019" name="Int. J. Syst. Evol. Microbiol.">
        <title>The Global Catalogue of Microorganisms (GCM) 10K type strain sequencing project: providing services to taxonomists for standard genome sequencing and annotation.</title>
        <authorList>
            <consortium name="The Broad Institute Genomics Platform"/>
            <consortium name="The Broad Institute Genome Sequencing Center for Infectious Disease"/>
            <person name="Wu L."/>
            <person name="Ma J."/>
        </authorList>
    </citation>
    <scope>NUCLEOTIDE SEQUENCE [LARGE SCALE GENOMIC DNA]</scope>
    <source>
        <strain evidence="8">JCM 16898</strain>
    </source>
</reference>
<protein>
    <submittedName>
        <fullName evidence="7">TetR/AcrR family transcriptional regulator</fullName>
    </submittedName>
</protein>
<evidence type="ECO:0000313" key="7">
    <source>
        <dbReference type="EMBL" id="GAA3560842.1"/>
    </source>
</evidence>
<dbReference type="Pfam" id="PF21597">
    <property type="entry name" value="TetR_C_43"/>
    <property type="match status" value="1"/>
</dbReference>
<organism evidence="7 8">
    <name type="scientific">Amycolatopsis ultiminotia</name>
    <dbReference type="NCBI Taxonomy" id="543629"/>
    <lineage>
        <taxon>Bacteria</taxon>
        <taxon>Bacillati</taxon>
        <taxon>Actinomycetota</taxon>
        <taxon>Actinomycetes</taxon>
        <taxon>Pseudonocardiales</taxon>
        <taxon>Pseudonocardiaceae</taxon>
        <taxon>Amycolatopsis</taxon>
    </lineage>
</organism>
<dbReference type="InterPro" id="IPR001647">
    <property type="entry name" value="HTH_TetR"/>
</dbReference>